<evidence type="ECO:0000256" key="2">
    <source>
        <dbReference type="SAM" id="MobiDB-lite"/>
    </source>
</evidence>
<dbReference type="InterPro" id="IPR000160">
    <property type="entry name" value="GGDEF_dom"/>
</dbReference>
<dbReference type="Gene3D" id="6.10.340.10">
    <property type="match status" value="1"/>
</dbReference>
<dbReference type="Pfam" id="PF17152">
    <property type="entry name" value="CHASE8"/>
    <property type="match status" value="1"/>
</dbReference>
<dbReference type="InterPro" id="IPR029787">
    <property type="entry name" value="Nucleotide_cyclase"/>
</dbReference>
<keyword evidence="3" id="KW-0472">Membrane</keyword>
<accession>A0A4Q7RSB3</accession>
<gene>
    <name evidence="6" type="ORF">EV147_3951</name>
</gene>
<name>A0A4Q7RSB3_9BURK</name>
<dbReference type="InterPro" id="IPR033417">
    <property type="entry name" value="CHASE8"/>
</dbReference>
<feature type="domain" description="HAMP" evidence="4">
    <location>
        <begin position="198"/>
        <end position="251"/>
    </location>
</feature>
<dbReference type="Pfam" id="PF00990">
    <property type="entry name" value="GGDEF"/>
    <property type="match status" value="1"/>
</dbReference>
<dbReference type="CDD" id="cd06225">
    <property type="entry name" value="HAMP"/>
    <property type="match status" value="1"/>
</dbReference>
<dbReference type="RefSeq" id="WP_130392893.1">
    <property type="nucleotide sequence ID" value="NZ_SGXM01000006.1"/>
</dbReference>
<sequence>MSIFTRRPAPTDSASRRRVESNQDSRLTLYGALRRAHLGVALIAVLTAGIALTVVGLTALRAYADHNLRLVARSISYTVEAAVVFRDKEAVLTSLSAITATENVAGVTVLDTAGNVLAEWHRTPRLSATILPRIIGDWLTPDPVDIPVSGANKVVGIVRASADPTAFVHFLLQGAQGVLVCLLLTAVAAHYLSHRMMRDIVAPLKELMRVAHTVRSKRAFSHRLPAARIAELNELSDDFNALLAELESWQMQLQREKNELALRASHDGLTGLLNRSAFLQALETAVKSAAVHGHFTAVLYLDSDKFKSINDHFGHAAGDKVLVGIAQRLIGCVRESDAVARLGGDEFAVLIRTLRQPQDAVQVAENIISAMCVPFPISETDTLNTGLSIGLAIYPIHAQSASALLDAADAAMYEAKRDAKGTWRDAAASSSGG</sequence>
<dbReference type="SMART" id="SM00267">
    <property type="entry name" value="GGDEF"/>
    <property type="match status" value="1"/>
</dbReference>
<dbReference type="GO" id="GO:0016020">
    <property type="term" value="C:membrane"/>
    <property type="evidence" value="ECO:0007669"/>
    <property type="project" value="InterPro"/>
</dbReference>
<evidence type="ECO:0000259" key="4">
    <source>
        <dbReference type="PROSITE" id="PS50885"/>
    </source>
</evidence>
<keyword evidence="7" id="KW-1185">Reference proteome</keyword>
<dbReference type="PROSITE" id="PS50885">
    <property type="entry name" value="HAMP"/>
    <property type="match status" value="1"/>
</dbReference>
<dbReference type="OrthoDB" id="9812260at2"/>
<dbReference type="PANTHER" id="PTHR46663">
    <property type="entry name" value="DIGUANYLATE CYCLASE DGCT-RELATED"/>
    <property type="match status" value="1"/>
</dbReference>
<dbReference type="Proteomes" id="UP000291078">
    <property type="component" value="Unassembled WGS sequence"/>
</dbReference>
<dbReference type="NCBIfam" id="TIGR00254">
    <property type="entry name" value="GGDEF"/>
    <property type="match status" value="1"/>
</dbReference>
<evidence type="ECO:0000313" key="7">
    <source>
        <dbReference type="Proteomes" id="UP000291078"/>
    </source>
</evidence>
<feature type="region of interest" description="Disordered" evidence="2">
    <location>
        <begin position="1"/>
        <end position="20"/>
    </location>
</feature>
<dbReference type="GO" id="GO:0007165">
    <property type="term" value="P:signal transduction"/>
    <property type="evidence" value="ECO:0007669"/>
    <property type="project" value="InterPro"/>
</dbReference>
<dbReference type="FunFam" id="3.30.70.270:FF:000001">
    <property type="entry name" value="Diguanylate cyclase domain protein"/>
    <property type="match status" value="1"/>
</dbReference>
<organism evidence="6 7">
    <name type="scientific">Cupriavidus agavae</name>
    <dbReference type="NCBI Taxonomy" id="1001822"/>
    <lineage>
        <taxon>Bacteria</taxon>
        <taxon>Pseudomonadati</taxon>
        <taxon>Pseudomonadota</taxon>
        <taxon>Betaproteobacteria</taxon>
        <taxon>Burkholderiales</taxon>
        <taxon>Burkholderiaceae</taxon>
        <taxon>Cupriavidus</taxon>
    </lineage>
</organism>
<keyword evidence="3" id="KW-1133">Transmembrane helix</keyword>
<dbReference type="SMART" id="SM00304">
    <property type="entry name" value="HAMP"/>
    <property type="match status" value="1"/>
</dbReference>
<feature type="domain" description="GGDEF" evidence="5">
    <location>
        <begin position="294"/>
        <end position="428"/>
    </location>
</feature>
<dbReference type="InterPro" id="IPR003660">
    <property type="entry name" value="HAMP_dom"/>
</dbReference>
<dbReference type="Pfam" id="PF00672">
    <property type="entry name" value="HAMP"/>
    <property type="match status" value="1"/>
</dbReference>
<dbReference type="InterPro" id="IPR052163">
    <property type="entry name" value="DGC-Regulatory_Protein"/>
</dbReference>
<dbReference type="PANTHER" id="PTHR46663:SF2">
    <property type="entry name" value="GGDEF DOMAIN-CONTAINING PROTEIN"/>
    <property type="match status" value="1"/>
</dbReference>
<evidence type="ECO:0000313" key="6">
    <source>
        <dbReference type="EMBL" id="RZT35500.1"/>
    </source>
</evidence>
<evidence type="ECO:0000256" key="3">
    <source>
        <dbReference type="SAM" id="Phobius"/>
    </source>
</evidence>
<feature type="coiled-coil region" evidence="1">
    <location>
        <begin position="232"/>
        <end position="259"/>
    </location>
</feature>
<comment type="caution">
    <text evidence="6">The sequence shown here is derived from an EMBL/GenBank/DDBJ whole genome shotgun (WGS) entry which is preliminary data.</text>
</comment>
<dbReference type="PROSITE" id="PS50887">
    <property type="entry name" value="GGDEF"/>
    <property type="match status" value="1"/>
</dbReference>
<dbReference type="Gene3D" id="3.30.70.270">
    <property type="match status" value="1"/>
</dbReference>
<dbReference type="SUPFAM" id="SSF55073">
    <property type="entry name" value="Nucleotide cyclase"/>
    <property type="match status" value="1"/>
</dbReference>
<dbReference type="EMBL" id="SGXM01000006">
    <property type="protein sequence ID" value="RZT35500.1"/>
    <property type="molecule type" value="Genomic_DNA"/>
</dbReference>
<evidence type="ECO:0000259" key="5">
    <source>
        <dbReference type="PROSITE" id="PS50887"/>
    </source>
</evidence>
<keyword evidence="3" id="KW-0812">Transmembrane</keyword>
<feature type="transmembrane region" description="Helical" evidence="3">
    <location>
        <begin position="36"/>
        <end position="60"/>
    </location>
</feature>
<dbReference type="GO" id="GO:0003824">
    <property type="term" value="F:catalytic activity"/>
    <property type="evidence" value="ECO:0007669"/>
    <property type="project" value="UniProtKB-ARBA"/>
</dbReference>
<dbReference type="AlphaFoldDB" id="A0A4Q7RSB3"/>
<reference evidence="6 7" key="1">
    <citation type="journal article" date="2015" name="Stand. Genomic Sci.">
        <title>Genomic Encyclopedia of Bacterial and Archaeal Type Strains, Phase III: the genomes of soil and plant-associated and newly described type strains.</title>
        <authorList>
            <person name="Whitman W.B."/>
            <person name="Woyke T."/>
            <person name="Klenk H.P."/>
            <person name="Zhou Y."/>
            <person name="Lilburn T.G."/>
            <person name="Beck B.J."/>
            <person name="De Vos P."/>
            <person name="Vandamme P."/>
            <person name="Eisen J.A."/>
            <person name="Garrity G."/>
            <person name="Hugenholtz P."/>
            <person name="Kyrpides N.C."/>
        </authorList>
    </citation>
    <scope>NUCLEOTIDE SEQUENCE [LARGE SCALE GENOMIC DNA]</scope>
    <source>
        <strain evidence="6 7">ASC-9842</strain>
    </source>
</reference>
<dbReference type="CDD" id="cd01949">
    <property type="entry name" value="GGDEF"/>
    <property type="match status" value="1"/>
</dbReference>
<evidence type="ECO:0000256" key="1">
    <source>
        <dbReference type="SAM" id="Coils"/>
    </source>
</evidence>
<proteinExistence type="predicted"/>
<feature type="transmembrane region" description="Helical" evidence="3">
    <location>
        <begin position="170"/>
        <end position="192"/>
    </location>
</feature>
<keyword evidence="1" id="KW-0175">Coiled coil</keyword>
<protein>
    <submittedName>
        <fullName evidence="6">Diguanylate cyclase</fullName>
    </submittedName>
</protein>
<dbReference type="InterPro" id="IPR043128">
    <property type="entry name" value="Rev_trsase/Diguanyl_cyclase"/>
</dbReference>